<evidence type="ECO:0000313" key="2">
    <source>
        <dbReference type="EMBL" id="GAW02683.1"/>
    </source>
</evidence>
<reference evidence="2 3" key="1">
    <citation type="submission" date="2016-08" db="EMBL/GenBank/DDBJ databases">
        <authorList>
            <consortium name="Lentinula edodes genome sequencing consortium"/>
            <person name="Sakamoto Y."/>
            <person name="Nakade K."/>
            <person name="Sato S."/>
            <person name="Yoshida Y."/>
            <person name="Miyazaki K."/>
            <person name="Natsume S."/>
            <person name="Konno N."/>
        </authorList>
    </citation>
    <scope>NUCLEOTIDE SEQUENCE [LARGE SCALE GENOMIC DNA]</scope>
    <source>
        <strain evidence="2 3">NBRC 111202</strain>
    </source>
</reference>
<reference evidence="2 3" key="2">
    <citation type="submission" date="2017-02" db="EMBL/GenBank/DDBJ databases">
        <title>A genome survey and senescence transcriptome analysis in Lentinula edodes.</title>
        <authorList>
            <person name="Sakamoto Y."/>
            <person name="Nakade K."/>
            <person name="Sato S."/>
            <person name="Yoshida Y."/>
            <person name="Miyazaki K."/>
            <person name="Natsume S."/>
            <person name="Konno N."/>
        </authorList>
    </citation>
    <scope>NUCLEOTIDE SEQUENCE [LARGE SCALE GENOMIC DNA]</scope>
    <source>
        <strain evidence="2 3">NBRC 111202</strain>
    </source>
</reference>
<dbReference type="EMBL" id="BDGU01000111">
    <property type="protein sequence ID" value="GAW02683.1"/>
    <property type="molecule type" value="Genomic_DNA"/>
</dbReference>
<gene>
    <name evidence="2" type="ORF">LENED_004350</name>
</gene>
<comment type="caution">
    <text evidence="2">The sequence shown here is derived from an EMBL/GenBank/DDBJ whole genome shotgun (WGS) entry which is preliminary data.</text>
</comment>
<organism evidence="2 3">
    <name type="scientific">Lentinula edodes</name>
    <name type="common">Shiitake mushroom</name>
    <name type="synonym">Lentinus edodes</name>
    <dbReference type="NCBI Taxonomy" id="5353"/>
    <lineage>
        <taxon>Eukaryota</taxon>
        <taxon>Fungi</taxon>
        <taxon>Dikarya</taxon>
        <taxon>Basidiomycota</taxon>
        <taxon>Agaricomycotina</taxon>
        <taxon>Agaricomycetes</taxon>
        <taxon>Agaricomycetidae</taxon>
        <taxon>Agaricales</taxon>
        <taxon>Marasmiineae</taxon>
        <taxon>Omphalotaceae</taxon>
        <taxon>Lentinula</taxon>
    </lineage>
</organism>
<evidence type="ECO:0000313" key="3">
    <source>
        <dbReference type="Proteomes" id="UP000188533"/>
    </source>
</evidence>
<feature type="compositionally biased region" description="Polar residues" evidence="1">
    <location>
        <begin position="7"/>
        <end position="18"/>
    </location>
</feature>
<proteinExistence type="predicted"/>
<feature type="region of interest" description="Disordered" evidence="1">
    <location>
        <begin position="1"/>
        <end position="67"/>
    </location>
</feature>
<sequence>MAEAATARSQLGTLPSKTSVSPRRPVVKVPKVVKNKAKPVSKDLDDNDDGKDPNNNDDGDNTMNMLS</sequence>
<accession>A0A1Q3E616</accession>
<feature type="compositionally biased region" description="Basic and acidic residues" evidence="1">
    <location>
        <begin position="40"/>
        <end position="54"/>
    </location>
</feature>
<dbReference type="Proteomes" id="UP000188533">
    <property type="component" value="Unassembled WGS sequence"/>
</dbReference>
<name>A0A1Q3E616_LENED</name>
<protein>
    <submittedName>
        <fullName evidence="2">Uncharacterized protein</fullName>
    </submittedName>
</protein>
<dbReference type="AlphaFoldDB" id="A0A1Q3E616"/>
<keyword evidence="3" id="KW-1185">Reference proteome</keyword>
<evidence type="ECO:0000256" key="1">
    <source>
        <dbReference type="SAM" id="MobiDB-lite"/>
    </source>
</evidence>
<feature type="compositionally biased region" description="Low complexity" evidence="1">
    <location>
        <begin position="19"/>
        <end position="30"/>
    </location>
</feature>